<organism evidence="7 8">
    <name type="scientific">Malassezia vespertilionis</name>
    <dbReference type="NCBI Taxonomy" id="2020962"/>
    <lineage>
        <taxon>Eukaryota</taxon>
        <taxon>Fungi</taxon>
        <taxon>Dikarya</taxon>
        <taxon>Basidiomycota</taxon>
        <taxon>Ustilaginomycotina</taxon>
        <taxon>Malasseziomycetes</taxon>
        <taxon>Malasseziales</taxon>
        <taxon>Malasseziaceae</taxon>
        <taxon>Malassezia</taxon>
    </lineage>
</organism>
<dbReference type="Pfam" id="PF03006">
    <property type="entry name" value="HlyIII"/>
    <property type="match status" value="1"/>
</dbReference>
<reference evidence="7 8" key="1">
    <citation type="submission" date="2017-10" db="EMBL/GenBank/DDBJ databases">
        <title>A novel species of cold-tolerant Malassezia isolated from bats.</title>
        <authorList>
            <person name="Lorch J.M."/>
            <person name="Palmer J.M."/>
            <person name="Vanderwolf K.J."/>
            <person name="Schmidt K.Z."/>
            <person name="Verant M.L."/>
            <person name="Weller T.J."/>
            <person name="Blehert D.S."/>
        </authorList>
    </citation>
    <scope>NUCLEOTIDE SEQUENCE [LARGE SCALE GENOMIC DNA]</scope>
    <source>
        <strain evidence="7 8">NWHC:44797-103</strain>
    </source>
</reference>
<gene>
    <name evidence="7" type="ORF">MVES_001804</name>
</gene>
<feature type="binding site" evidence="5">
    <location>
        <position position="502"/>
    </location>
    <ligand>
        <name>Zn(2+)</name>
        <dbReference type="ChEBI" id="CHEBI:29105"/>
    </ligand>
</feature>
<feature type="transmembrane region" description="Helical" evidence="6">
    <location>
        <begin position="580"/>
        <end position="600"/>
    </location>
</feature>
<evidence type="ECO:0000256" key="1">
    <source>
        <dbReference type="ARBA" id="ARBA00004141"/>
    </source>
</evidence>
<name>A0A2N1JD56_9BASI</name>
<evidence type="ECO:0000313" key="8">
    <source>
        <dbReference type="Proteomes" id="UP000232875"/>
    </source>
</evidence>
<protein>
    <recommendedName>
        <fullName evidence="9">Izh3p</fullName>
    </recommendedName>
</protein>
<keyword evidence="5" id="KW-0479">Metal-binding</keyword>
<evidence type="ECO:0000256" key="2">
    <source>
        <dbReference type="ARBA" id="ARBA00022692"/>
    </source>
</evidence>
<keyword evidence="8" id="KW-1185">Reference proteome</keyword>
<keyword evidence="3 6" id="KW-1133">Transmembrane helix</keyword>
<feature type="transmembrane region" description="Helical" evidence="6">
    <location>
        <begin position="484"/>
        <end position="503"/>
    </location>
</feature>
<evidence type="ECO:0000256" key="4">
    <source>
        <dbReference type="ARBA" id="ARBA00023136"/>
    </source>
</evidence>
<evidence type="ECO:0000256" key="5">
    <source>
        <dbReference type="PIRSR" id="PIRSR604254-1"/>
    </source>
</evidence>
<evidence type="ECO:0000313" key="7">
    <source>
        <dbReference type="EMBL" id="PKI84467.1"/>
    </source>
</evidence>
<evidence type="ECO:0000256" key="3">
    <source>
        <dbReference type="ARBA" id="ARBA00022989"/>
    </source>
</evidence>
<feature type="transmembrane region" description="Helical" evidence="6">
    <location>
        <begin position="523"/>
        <end position="540"/>
    </location>
</feature>
<feature type="transmembrane region" description="Helical" evidence="6">
    <location>
        <begin position="649"/>
        <end position="668"/>
    </location>
</feature>
<comment type="subcellular location">
    <subcellularLocation>
        <location evidence="1">Membrane</location>
        <topology evidence="1">Multi-pass membrane protein</topology>
    </subcellularLocation>
</comment>
<keyword evidence="5" id="KW-0862">Zinc</keyword>
<dbReference type="Proteomes" id="UP000232875">
    <property type="component" value="Unassembled WGS sequence"/>
</dbReference>
<feature type="transmembrane region" description="Helical" evidence="6">
    <location>
        <begin position="452"/>
        <end position="472"/>
    </location>
</feature>
<evidence type="ECO:0000256" key="6">
    <source>
        <dbReference type="SAM" id="Phobius"/>
    </source>
</evidence>
<feature type="binding site" evidence="5">
    <location>
        <position position="647"/>
    </location>
    <ligand>
        <name>Zn(2+)</name>
        <dbReference type="ChEBI" id="CHEBI:29105"/>
    </ligand>
</feature>
<dbReference type="GO" id="GO:0046872">
    <property type="term" value="F:metal ion binding"/>
    <property type="evidence" value="ECO:0007669"/>
    <property type="project" value="UniProtKB-KW"/>
</dbReference>
<evidence type="ECO:0008006" key="9">
    <source>
        <dbReference type="Google" id="ProtNLM"/>
    </source>
</evidence>
<dbReference type="GO" id="GO:0038023">
    <property type="term" value="F:signaling receptor activity"/>
    <property type="evidence" value="ECO:0007669"/>
    <property type="project" value="TreeGrafter"/>
</dbReference>
<proteinExistence type="predicted"/>
<dbReference type="PANTHER" id="PTHR20855">
    <property type="entry name" value="ADIPOR/PROGESTIN RECEPTOR-RELATED"/>
    <property type="match status" value="1"/>
</dbReference>
<keyword evidence="2 6" id="KW-0812">Transmembrane</keyword>
<dbReference type="InterPro" id="IPR004254">
    <property type="entry name" value="AdipoR/HlyIII-related"/>
</dbReference>
<accession>A0A2N1JD56</accession>
<feature type="binding site" evidence="5">
    <location>
        <position position="651"/>
    </location>
    <ligand>
        <name>Zn(2+)</name>
        <dbReference type="ChEBI" id="CHEBI:29105"/>
    </ligand>
</feature>
<dbReference type="STRING" id="2020962.A0A2N1JD56"/>
<sequence length="681" mass="77360">MSFAPPYAYIDAETLAKELRERAANPGKIAVVDVRGPKAARIYRETRENLQANKRLPEGPQKQEIFVLRDGFANFGAMFKKDRALRLGWLAEALRHRVVPDASDLAKIADSLDGAVVRSVTATEHELAVLDAQVSFSCDGRSLDLSVSLPFWLAYVRAEAKRHMLEIQRRIHLLFERHKIGKTAFSWIFVEIMEQIDMVYHAIPNMAEHLPFAHGARLYSKVPKNKELSRQMQALIADWERRASTFDPNLFVTNAAFSPQTLAAYDGTTSLDQNTLPPLSYAMSLFHFPTGWAEQIQHLPEATAHVATEAWHRLDAFLDRVNNVTLVPLRETSHSLNLGAHIPSRLASLEFPASELLHKFEQTLDTVTERSRAGATGFVHRATLAVQDVEEALYYAAREVANGGKELIHYNALPYAWRNNDFILTGYRFIPLENWRYILKSTFELHNETGNIHTHVLGLAIIIVLYWFSGVLDPHTTLMDRWIQTLYLLAAAKCLLCSISWHIMSGCSNRQWFECFACIDYTGISWLVAASILSLVYNGFYCQPFLIALYSTGSFLLGTIMGVVPWAPWFNDPKNRTIRIWMFIVMALMGIVPFIHGVYLHGTSPVLQFYGPVFPSLLSYIVGVAFYGLRFPERFAPGRFDLIGQSHQLWHVAIVLAICLHYRAILIFHENRFEYSCKLAL</sequence>
<keyword evidence="4 6" id="KW-0472">Membrane</keyword>
<feature type="transmembrane region" description="Helical" evidence="6">
    <location>
        <begin position="547"/>
        <end position="568"/>
    </location>
</feature>
<dbReference type="GO" id="GO:0006882">
    <property type="term" value="P:intracellular zinc ion homeostasis"/>
    <property type="evidence" value="ECO:0007669"/>
    <property type="project" value="TreeGrafter"/>
</dbReference>
<dbReference type="GO" id="GO:0016020">
    <property type="term" value="C:membrane"/>
    <property type="evidence" value="ECO:0007669"/>
    <property type="project" value="UniProtKB-SubCell"/>
</dbReference>
<dbReference type="PANTHER" id="PTHR20855:SF97">
    <property type="entry name" value="ADIPOR-LIKE RECEPTOR IZH3-RELATED"/>
    <property type="match status" value="1"/>
</dbReference>
<dbReference type="EMBL" id="KZ454989">
    <property type="protein sequence ID" value="PKI84467.1"/>
    <property type="molecule type" value="Genomic_DNA"/>
</dbReference>
<dbReference type="OrthoDB" id="5585746at2759"/>
<dbReference type="AlphaFoldDB" id="A0A2N1JD56"/>
<feature type="transmembrane region" description="Helical" evidence="6">
    <location>
        <begin position="607"/>
        <end position="629"/>
    </location>
</feature>